<protein>
    <recommendedName>
        <fullName evidence="8">Reverse transcriptase domain-containing protein</fullName>
    </recommendedName>
</protein>
<dbReference type="EnsemblMetazoa" id="G26751.1">
    <property type="protein sequence ID" value="G26751.1:cds"/>
    <property type="gene ID" value="G26751"/>
</dbReference>
<organism evidence="9 10">
    <name type="scientific">Magallana gigas</name>
    <name type="common">Pacific oyster</name>
    <name type="synonym">Crassostrea gigas</name>
    <dbReference type="NCBI Taxonomy" id="29159"/>
    <lineage>
        <taxon>Eukaryota</taxon>
        <taxon>Metazoa</taxon>
        <taxon>Spiralia</taxon>
        <taxon>Lophotrochozoa</taxon>
        <taxon>Mollusca</taxon>
        <taxon>Bivalvia</taxon>
        <taxon>Autobranchia</taxon>
        <taxon>Pteriomorphia</taxon>
        <taxon>Ostreida</taxon>
        <taxon>Ostreoidea</taxon>
        <taxon>Ostreidae</taxon>
        <taxon>Magallana</taxon>
    </lineage>
</organism>
<dbReference type="Gene3D" id="3.10.20.370">
    <property type="match status" value="1"/>
</dbReference>
<dbReference type="Gene3D" id="3.30.70.270">
    <property type="match status" value="2"/>
</dbReference>
<keyword evidence="5" id="KW-0255">Endonuclease</keyword>
<dbReference type="Gene3D" id="3.10.10.10">
    <property type="entry name" value="HIV Type 1 Reverse Transcriptase, subunit A, domain 1"/>
    <property type="match status" value="1"/>
</dbReference>
<evidence type="ECO:0000256" key="6">
    <source>
        <dbReference type="ARBA" id="ARBA00022801"/>
    </source>
</evidence>
<dbReference type="PANTHER" id="PTHR37984:SF5">
    <property type="entry name" value="PROTEIN NYNRIN-LIKE"/>
    <property type="match status" value="1"/>
</dbReference>
<dbReference type="CDD" id="cd01647">
    <property type="entry name" value="RT_LTR"/>
    <property type="match status" value="1"/>
</dbReference>
<evidence type="ECO:0000313" key="10">
    <source>
        <dbReference type="Proteomes" id="UP000005408"/>
    </source>
</evidence>
<dbReference type="FunFam" id="3.10.20.370:FF:000001">
    <property type="entry name" value="Retrovirus-related Pol polyprotein from transposon 17.6-like protein"/>
    <property type="match status" value="1"/>
</dbReference>
<evidence type="ECO:0000259" key="8">
    <source>
        <dbReference type="PROSITE" id="PS50878"/>
    </source>
</evidence>
<dbReference type="InterPro" id="IPR000477">
    <property type="entry name" value="RT_dom"/>
</dbReference>
<evidence type="ECO:0000313" key="9">
    <source>
        <dbReference type="EnsemblMetazoa" id="G26751.1:cds"/>
    </source>
</evidence>
<dbReference type="GO" id="GO:0008233">
    <property type="term" value="F:peptidase activity"/>
    <property type="evidence" value="ECO:0007669"/>
    <property type="project" value="UniProtKB-KW"/>
</dbReference>
<evidence type="ECO:0000256" key="1">
    <source>
        <dbReference type="ARBA" id="ARBA00022670"/>
    </source>
</evidence>
<dbReference type="PANTHER" id="PTHR37984">
    <property type="entry name" value="PROTEIN CBG26694"/>
    <property type="match status" value="1"/>
</dbReference>
<dbReference type="Pfam" id="PF00078">
    <property type="entry name" value="RVT_1"/>
    <property type="match status" value="1"/>
</dbReference>
<dbReference type="SUPFAM" id="SSF56672">
    <property type="entry name" value="DNA/RNA polymerases"/>
    <property type="match status" value="1"/>
</dbReference>
<dbReference type="Proteomes" id="UP000005408">
    <property type="component" value="Unassembled WGS sequence"/>
</dbReference>
<feature type="domain" description="Reverse transcriptase" evidence="8">
    <location>
        <begin position="83"/>
        <end position="260"/>
    </location>
</feature>
<keyword evidence="10" id="KW-1185">Reference proteome</keyword>
<keyword evidence="1" id="KW-0645">Protease</keyword>
<proteinExistence type="predicted"/>
<evidence type="ECO:0000256" key="4">
    <source>
        <dbReference type="ARBA" id="ARBA00022722"/>
    </source>
</evidence>
<dbReference type="GO" id="GO:0003964">
    <property type="term" value="F:RNA-directed DNA polymerase activity"/>
    <property type="evidence" value="ECO:0007669"/>
    <property type="project" value="UniProtKB-KW"/>
</dbReference>
<dbReference type="CDD" id="cd09274">
    <property type="entry name" value="RNase_HI_RT_Ty3"/>
    <property type="match status" value="1"/>
</dbReference>
<reference evidence="9" key="1">
    <citation type="submission" date="2022-08" db="UniProtKB">
        <authorList>
            <consortium name="EnsemblMetazoa"/>
        </authorList>
    </citation>
    <scope>IDENTIFICATION</scope>
    <source>
        <strain evidence="9">05x7-T-G4-1.051#20</strain>
    </source>
</reference>
<dbReference type="FunFam" id="3.30.70.270:FF:000020">
    <property type="entry name" value="Transposon Tf2-6 polyprotein-like Protein"/>
    <property type="match status" value="1"/>
</dbReference>
<evidence type="ECO:0000256" key="5">
    <source>
        <dbReference type="ARBA" id="ARBA00022759"/>
    </source>
</evidence>
<dbReference type="InterPro" id="IPR043502">
    <property type="entry name" value="DNA/RNA_pol_sf"/>
</dbReference>
<accession>A0A8W8LB06</accession>
<keyword evidence="7" id="KW-0695">RNA-directed DNA polymerase</keyword>
<dbReference type="Pfam" id="PF17917">
    <property type="entry name" value="RT_RNaseH"/>
    <property type="match status" value="1"/>
</dbReference>
<evidence type="ECO:0000256" key="2">
    <source>
        <dbReference type="ARBA" id="ARBA00022679"/>
    </source>
</evidence>
<evidence type="ECO:0000256" key="3">
    <source>
        <dbReference type="ARBA" id="ARBA00022695"/>
    </source>
</evidence>
<dbReference type="InterPro" id="IPR050951">
    <property type="entry name" value="Retrovirus_Pol_polyprotein"/>
</dbReference>
<dbReference type="AlphaFoldDB" id="A0A8W8LB06"/>
<name>A0A8W8LB06_MAGGI</name>
<dbReference type="FunFam" id="3.10.10.10:FF:000007">
    <property type="entry name" value="Retrovirus-related Pol polyprotein from transposon 17.6-like Protein"/>
    <property type="match status" value="1"/>
</dbReference>
<dbReference type="InterPro" id="IPR043128">
    <property type="entry name" value="Rev_trsase/Diguanyl_cyclase"/>
</dbReference>
<keyword evidence="3" id="KW-0548">Nucleotidyltransferase</keyword>
<evidence type="ECO:0000256" key="7">
    <source>
        <dbReference type="ARBA" id="ARBA00022918"/>
    </source>
</evidence>
<keyword evidence="2" id="KW-0808">Transferase</keyword>
<sequence>MPPVTQTETAKDIKFADRLTPDQLETAKSLCDSFSDVFTDIPGMTNLVEHKIVVTSSEPVRVKPYPIPFSTEKTITEEVQKMLQLNVIEPSSSPYSAPVVIARKKDGTNRFCIDYRRLNCATVFDAEPMPSPESIFSKMTGKKFVSKIDLSKGYWQVPMADESKPLTAFSTPSGLYQFRTMPFGLVNAPATFSRMMRKLLQGMNGVENFIDDVIVFTDTFEEHLHILKTVFERLRDAGLAARPTKCFIGFDKIDCLGHMVGNKCLEPEQDKIDAVRNAPIPQTKKQVRAFLGLAGFYRKFIPNFSAIAIPLSDLTKKGQPNKVIWTESQQRAFDTLKHMLSERPILKLPEFNETFILRTDAADDGIGAVLLQMEDDEKLPVAYASRKLQPREKAYAVIEKECLAVVWGIQKFHQYLYGREFLLETDHQPLTYLNKAKTENSRLMRWALQLQPYRFRIIAIKGSDNVGADYLSHDVDDVVHGDVGDDYEVDDYGDDDDVFYDYGVVGDDVDDSVDDYDGDGDDDDCGDETTLVVVVRSWSRTTAPEIRTLF</sequence>
<dbReference type="GO" id="GO:0004519">
    <property type="term" value="F:endonuclease activity"/>
    <property type="evidence" value="ECO:0007669"/>
    <property type="project" value="UniProtKB-KW"/>
</dbReference>
<dbReference type="GO" id="GO:0006508">
    <property type="term" value="P:proteolysis"/>
    <property type="evidence" value="ECO:0007669"/>
    <property type="project" value="UniProtKB-KW"/>
</dbReference>
<keyword evidence="6" id="KW-0378">Hydrolase</keyword>
<dbReference type="InterPro" id="IPR041373">
    <property type="entry name" value="RT_RNaseH"/>
</dbReference>
<dbReference type="PROSITE" id="PS50878">
    <property type="entry name" value="RT_POL"/>
    <property type="match status" value="1"/>
</dbReference>
<keyword evidence="4" id="KW-0540">Nuclease</keyword>